<keyword evidence="2" id="KW-1185">Reference proteome</keyword>
<reference evidence="2" key="1">
    <citation type="submission" date="2020-07" db="EMBL/GenBank/DDBJ databases">
        <title>Complete genome sequencing of Coprobacter sp. strain 2CBH44.</title>
        <authorList>
            <person name="Sakamoto M."/>
            <person name="Murakami T."/>
            <person name="Mori H."/>
        </authorList>
    </citation>
    <scope>NUCLEOTIDE SEQUENCE [LARGE SCALE GENOMIC DNA]</scope>
    <source>
        <strain evidence="2">2CBH44</strain>
    </source>
</reference>
<evidence type="ECO:0000313" key="2">
    <source>
        <dbReference type="Proteomes" id="UP000594042"/>
    </source>
</evidence>
<accession>A0A7G1HSE8</accession>
<name>A0A7G1HSE8_9BACT</name>
<dbReference type="EMBL" id="AP023322">
    <property type="protein sequence ID" value="BCI62526.1"/>
    <property type="molecule type" value="Genomic_DNA"/>
</dbReference>
<proteinExistence type="predicted"/>
<gene>
    <name evidence="1" type="ORF">Cop2CBH44_08790</name>
</gene>
<protein>
    <submittedName>
        <fullName evidence="1">Uncharacterized protein</fullName>
    </submittedName>
</protein>
<dbReference type="AlphaFoldDB" id="A0A7G1HSE8"/>
<sequence>MALSGLSDSSFFSQIATAIIFKKNNRTSSKIPHKIYDEKNSNRFLMQPTVIIRKLFPADYGLHSIIKDFRSKSQL</sequence>
<evidence type="ECO:0000313" key="1">
    <source>
        <dbReference type="EMBL" id="BCI62526.1"/>
    </source>
</evidence>
<organism evidence="1 2">
    <name type="scientific">Coprobacter secundus subsp. similis</name>
    <dbReference type="NCBI Taxonomy" id="2751153"/>
    <lineage>
        <taxon>Bacteria</taxon>
        <taxon>Pseudomonadati</taxon>
        <taxon>Bacteroidota</taxon>
        <taxon>Bacteroidia</taxon>
        <taxon>Bacteroidales</taxon>
        <taxon>Barnesiellaceae</taxon>
        <taxon>Coprobacter</taxon>
    </lineage>
</organism>
<dbReference type="KEGG" id="copr:Cop2CBH44_08790"/>
<dbReference type="RefSeq" id="WP_200755620.1">
    <property type="nucleotide sequence ID" value="NZ_AP023322.1"/>
</dbReference>
<dbReference type="Proteomes" id="UP000594042">
    <property type="component" value="Chromosome"/>
</dbReference>